<evidence type="ECO:0000259" key="2">
    <source>
        <dbReference type="PROSITE" id="PS51980"/>
    </source>
</evidence>
<feature type="compositionally biased region" description="Polar residues" evidence="1">
    <location>
        <begin position="867"/>
        <end position="876"/>
    </location>
</feature>
<feature type="compositionally biased region" description="Polar residues" evidence="1">
    <location>
        <begin position="288"/>
        <end position="308"/>
    </location>
</feature>
<organism evidence="3 4">
    <name type="scientific">Striga asiatica</name>
    <name type="common">Asiatic witchweed</name>
    <name type="synonym">Buchnera asiatica</name>
    <dbReference type="NCBI Taxonomy" id="4170"/>
    <lineage>
        <taxon>Eukaryota</taxon>
        <taxon>Viridiplantae</taxon>
        <taxon>Streptophyta</taxon>
        <taxon>Embryophyta</taxon>
        <taxon>Tracheophyta</taxon>
        <taxon>Spermatophyta</taxon>
        <taxon>Magnoliopsida</taxon>
        <taxon>eudicotyledons</taxon>
        <taxon>Gunneridae</taxon>
        <taxon>Pentapetalae</taxon>
        <taxon>asterids</taxon>
        <taxon>lamiids</taxon>
        <taxon>Lamiales</taxon>
        <taxon>Orobanchaceae</taxon>
        <taxon>Buchnereae</taxon>
        <taxon>Striga</taxon>
    </lineage>
</organism>
<dbReference type="SUPFAM" id="SSF144292">
    <property type="entry name" value="occludin/ELL-like"/>
    <property type="match status" value="1"/>
</dbReference>
<feature type="region of interest" description="Disordered" evidence="1">
    <location>
        <begin position="726"/>
        <end position="806"/>
    </location>
</feature>
<feature type="compositionally biased region" description="Polar residues" evidence="1">
    <location>
        <begin position="768"/>
        <end position="782"/>
    </location>
</feature>
<gene>
    <name evidence="3" type="ORF">STAS_31008</name>
</gene>
<dbReference type="EMBL" id="BKCP01010626">
    <property type="protein sequence ID" value="GER53488.1"/>
    <property type="molecule type" value="Genomic_DNA"/>
</dbReference>
<dbReference type="PANTHER" id="PTHR38372">
    <property type="entry name" value="DENTIN SIALOPHOSPHOPROTEIN-LIKE PROTEIN"/>
    <property type="match status" value="1"/>
</dbReference>
<evidence type="ECO:0000313" key="4">
    <source>
        <dbReference type="Proteomes" id="UP000325081"/>
    </source>
</evidence>
<sequence length="1046" mass="115299">ENPNSTCVCRLSSESIVFLILVNFFTRFQKKTLVPDPYPQPMFGGPGKMGRGGGGVGAVKRSNHAPPIGRVGRPSMGSGPRGRVGAPPAAISSPSASSMEVEESFSLVRENPLNFGMAIKLAPDLVEEIKRVEAQGGGARIKFDVNANNPNGNVIHVGDKIFRFTWSREPGDLCDIYEERQSGEDGNGLLVESGGTWRKLNVERELDESTKNHVKRRSEEAERKHKSRKAIVLDHQNPSMKNQVKALAAAESNPWRNFKNRKEPPFKKAKLDPPLGGPPKSAYKASVPPTTLSKCKISSGSPLSSQPEQHGGPASPAVSGNLLKGRVDITDVAPTQNTNIISSSEKETPSKLPHNIIREKSKHSRNMEAKPADLKSLVISLLQENQSKGMSLKALEKAVGEVMPNSARQIDPILKQVAVFQSPGRYLLKQGLEKESMKKPPSQSGSSPASNRHQPPSPEKPTQLPPPTSDNHDQQHGELNNSIPSPRTAMHPIPPQQQHSDSKAPPAAGNNSSSDDSSSSSDSDSSSSPSHSRSDSDSDDASVSSKQASDEEVDIMSDEDPPPAGPHLEENNRDAPQDDGNFPSPNWFRTGNLSQPVSGTINSIFGESPENSSPDRPDQSPEQRPVDVMVDIINMDDDDDGNDDNDPSKKSSIFPEDDGLVGERRPARFSSEGNKSSVFPVEDSRKKENVTSMEENRLPVANGRGSVLRREYSDLELGEFREPIEDAATTTPFLPKKHIERKNSFKQMENKESVCRNSDQGRLKPPNSKINIDSGAKSSPRNSEAVVSGCADGPPSSKRKGLEKNVDDHIRLHKKSSRPVEQQHMQPGPQHVRILETGNKSRFAADAGPGRARSSEGHLDASRRMSVDSTEQQQVQHDLVRGVGPVTTKVSKKQKSTNVVGNSNGRRVDNSLTGANDNSGQKKKEFSPDEDNLYAKYEKEEPELKGPIKDASQYNEYVKEYQEKYESYRHLNKILEDYRDEFTKYGKDLETYKGRDTKRYHDTLKQMRSSFHQCGEKHKRQKKIFTVLHEELKQLKQMIKDFAASY</sequence>
<feature type="compositionally biased region" description="Basic and acidic residues" evidence="1">
    <location>
        <begin position="853"/>
        <end position="866"/>
    </location>
</feature>
<feature type="region of interest" description="Disordered" evidence="1">
    <location>
        <begin position="206"/>
        <end position="321"/>
    </location>
</feature>
<feature type="compositionally biased region" description="Acidic residues" evidence="1">
    <location>
        <begin position="550"/>
        <end position="561"/>
    </location>
</feature>
<feature type="compositionally biased region" description="Polar residues" evidence="1">
    <location>
        <begin position="583"/>
        <end position="612"/>
    </location>
</feature>
<name>A0A5A7R7U2_STRAF</name>
<feature type="compositionally biased region" description="Low complexity" evidence="1">
    <location>
        <begin position="512"/>
        <end position="531"/>
    </location>
</feature>
<evidence type="ECO:0000313" key="3">
    <source>
        <dbReference type="EMBL" id="GER53488.1"/>
    </source>
</evidence>
<dbReference type="Proteomes" id="UP000325081">
    <property type="component" value="Unassembled WGS sequence"/>
</dbReference>
<comment type="caution">
    <text evidence="3">The sequence shown here is derived from an EMBL/GenBank/DDBJ whole genome shotgun (WGS) entry which is preliminary data.</text>
</comment>
<feature type="compositionally biased region" description="Polar residues" evidence="1">
    <location>
        <begin position="441"/>
        <end position="454"/>
    </location>
</feature>
<dbReference type="Gene3D" id="6.10.140.340">
    <property type="match status" value="1"/>
</dbReference>
<feature type="region of interest" description="Disordered" evidence="1">
    <location>
        <begin position="843"/>
        <end position="948"/>
    </location>
</feature>
<proteinExistence type="predicted"/>
<feature type="compositionally biased region" description="Basic and acidic residues" evidence="1">
    <location>
        <begin position="260"/>
        <end position="271"/>
    </location>
</feature>
<accession>A0A5A7R7U2</accession>
<feature type="compositionally biased region" description="Basic and acidic residues" evidence="1">
    <location>
        <begin position="567"/>
        <end position="576"/>
    </location>
</feature>
<feature type="compositionally biased region" description="Pro residues" evidence="1">
    <location>
        <begin position="455"/>
        <end position="468"/>
    </location>
</feature>
<dbReference type="Pfam" id="PF07303">
    <property type="entry name" value="Occludin_ELL"/>
    <property type="match status" value="1"/>
</dbReference>
<dbReference type="PROSITE" id="PS51980">
    <property type="entry name" value="OCEL"/>
    <property type="match status" value="1"/>
</dbReference>
<evidence type="ECO:0000256" key="1">
    <source>
        <dbReference type="SAM" id="MobiDB-lite"/>
    </source>
</evidence>
<dbReference type="InterPro" id="IPR010844">
    <property type="entry name" value="Occludin_ELL"/>
</dbReference>
<feature type="compositionally biased region" description="Basic and acidic residues" evidence="1">
    <location>
        <begin position="936"/>
        <end position="948"/>
    </location>
</feature>
<feature type="compositionally biased region" description="Basic and acidic residues" evidence="1">
    <location>
        <begin position="748"/>
        <end position="762"/>
    </location>
</feature>
<feature type="non-terminal residue" evidence="3">
    <location>
        <position position="1"/>
    </location>
</feature>
<dbReference type="OrthoDB" id="4869960at2759"/>
<feature type="compositionally biased region" description="Acidic residues" evidence="1">
    <location>
        <begin position="634"/>
        <end position="645"/>
    </location>
</feature>
<feature type="compositionally biased region" description="Basic and acidic residues" evidence="1">
    <location>
        <begin position="613"/>
        <end position="625"/>
    </location>
</feature>
<keyword evidence="4" id="KW-1185">Reference proteome</keyword>
<feature type="compositionally biased region" description="Polar residues" evidence="1">
    <location>
        <begin position="901"/>
        <end position="919"/>
    </location>
</feature>
<feature type="domain" description="OCEL" evidence="2">
    <location>
        <begin position="939"/>
        <end position="1046"/>
    </location>
</feature>
<feature type="compositionally biased region" description="Low complexity" evidence="1">
    <location>
        <begin position="69"/>
        <end position="96"/>
    </location>
</feature>
<protein>
    <submittedName>
        <fullName evidence="3">Dentin sialophospho protein</fullName>
    </submittedName>
</protein>
<feature type="region of interest" description="Disordered" evidence="1">
    <location>
        <begin position="61"/>
        <end position="96"/>
    </location>
</feature>
<dbReference type="AlphaFoldDB" id="A0A5A7R7U2"/>
<feature type="region of interest" description="Disordered" evidence="1">
    <location>
        <begin position="430"/>
        <end position="704"/>
    </location>
</feature>
<feature type="compositionally biased region" description="Basic and acidic residues" evidence="1">
    <location>
        <begin position="682"/>
        <end position="697"/>
    </location>
</feature>
<feature type="compositionally biased region" description="Basic and acidic residues" evidence="1">
    <location>
        <begin position="206"/>
        <end position="223"/>
    </location>
</feature>
<reference evidence="4" key="1">
    <citation type="journal article" date="2019" name="Curr. Biol.">
        <title>Genome Sequence of Striga asiatica Provides Insight into the Evolution of Plant Parasitism.</title>
        <authorList>
            <person name="Yoshida S."/>
            <person name="Kim S."/>
            <person name="Wafula E.K."/>
            <person name="Tanskanen J."/>
            <person name="Kim Y.M."/>
            <person name="Honaas L."/>
            <person name="Yang Z."/>
            <person name="Spallek T."/>
            <person name="Conn C.E."/>
            <person name="Ichihashi Y."/>
            <person name="Cheong K."/>
            <person name="Cui S."/>
            <person name="Der J.P."/>
            <person name="Gundlach H."/>
            <person name="Jiao Y."/>
            <person name="Hori C."/>
            <person name="Ishida J.K."/>
            <person name="Kasahara H."/>
            <person name="Kiba T."/>
            <person name="Kim M.S."/>
            <person name="Koo N."/>
            <person name="Laohavisit A."/>
            <person name="Lee Y.H."/>
            <person name="Lumba S."/>
            <person name="McCourt P."/>
            <person name="Mortimer J.C."/>
            <person name="Mutuku J.M."/>
            <person name="Nomura T."/>
            <person name="Sasaki-Sekimoto Y."/>
            <person name="Seto Y."/>
            <person name="Wang Y."/>
            <person name="Wakatake T."/>
            <person name="Sakakibara H."/>
            <person name="Demura T."/>
            <person name="Yamaguchi S."/>
            <person name="Yoneyama K."/>
            <person name="Manabe R.I."/>
            <person name="Nelson D.C."/>
            <person name="Schulman A.H."/>
            <person name="Timko M.P."/>
            <person name="dePamphilis C.W."/>
            <person name="Choi D."/>
            <person name="Shirasu K."/>
        </authorList>
    </citation>
    <scope>NUCLEOTIDE SEQUENCE [LARGE SCALE GENOMIC DNA]</scope>
    <source>
        <strain evidence="4">cv. UVA1</strain>
    </source>
</reference>
<dbReference type="PANTHER" id="PTHR38372:SF2">
    <property type="entry name" value="DENTIN SIALOPHOSPHOPROTEIN-LIKE PROTEIN"/>
    <property type="match status" value="1"/>
</dbReference>